<keyword evidence="4" id="KW-0808">Transferase</keyword>
<name>A0A1T5BH89_9SPHI</name>
<dbReference type="SMART" id="SM00387">
    <property type="entry name" value="HATPase_c"/>
    <property type="match status" value="1"/>
</dbReference>
<dbReference type="SMART" id="SM00086">
    <property type="entry name" value="PAC"/>
    <property type="match status" value="4"/>
</dbReference>
<dbReference type="InterPro" id="IPR013655">
    <property type="entry name" value="PAS_fold_3"/>
</dbReference>
<dbReference type="InterPro" id="IPR036097">
    <property type="entry name" value="HisK_dim/P_sf"/>
</dbReference>
<evidence type="ECO:0000259" key="8">
    <source>
        <dbReference type="PROSITE" id="PS50113"/>
    </source>
</evidence>
<dbReference type="SUPFAM" id="SSF55874">
    <property type="entry name" value="ATPase domain of HSP90 chaperone/DNA topoisomerase II/histidine kinase"/>
    <property type="match status" value="1"/>
</dbReference>
<feature type="domain" description="Histidine kinase" evidence="6">
    <location>
        <begin position="663"/>
        <end position="879"/>
    </location>
</feature>
<dbReference type="InterPro" id="IPR013656">
    <property type="entry name" value="PAS_4"/>
</dbReference>
<dbReference type="SUPFAM" id="SSF55785">
    <property type="entry name" value="PYP-like sensor domain (PAS domain)"/>
    <property type="match status" value="5"/>
</dbReference>
<dbReference type="InterPro" id="IPR000014">
    <property type="entry name" value="PAS"/>
</dbReference>
<dbReference type="Pfam" id="PF00512">
    <property type="entry name" value="HisKA"/>
    <property type="match status" value="1"/>
</dbReference>
<dbReference type="PANTHER" id="PTHR43304:SF1">
    <property type="entry name" value="PAC DOMAIN-CONTAINING PROTEIN"/>
    <property type="match status" value="1"/>
</dbReference>
<evidence type="ECO:0000259" key="7">
    <source>
        <dbReference type="PROSITE" id="PS50112"/>
    </source>
</evidence>
<dbReference type="Gene3D" id="3.30.450.20">
    <property type="entry name" value="PAS domain"/>
    <property type="match status" value="5"/>
</dbReference>
<organism evidence="9 10">
    <name type="scientific">Daejeonella lutea</name>
    <dbReference type="NCBI Taxonomy" id="572036"/>
    <lineage>
        <taxon>Bacteria</taxon>
        <taxon>Pseudomonadati</taxon>
        <taxon>Bacteroidota</taxon>
        <taxon>Sphingobacteriia</taxon>
        <taxon>Sphingobacteriales</taxon>
        <taxon>Sphingobacteriaceae</taxon>
        <taxon>Daejeonella</taxon>
    </lineage>
</organism>
<feature type="domain" description="PAC" evidence="8">
    <location>
        <begin position="607"/>
        <end position="659"/>
    </location>
</feature>
<dbReference type="EMBL" id="FUYR01000001">
    <property type="protein sequence ID" value="SKB46661.1"/>
    <property type="molecule type" value="Genomic_DNA"/>
</dbReference>
<feature type="domain" description="PAS" evidence="7">
    <location>
        <begin position="405"/>
        <end position="477"/>
    </location>
</feature>
<keyword evidence="3" id="KW-0597">Phosphoprotein</keyword>
<dbReference type="Gene3D" id="3.30.565.10">
    <property type="entry name" value="Histidine kinase-like ATPase, C-terminal domain"/>
    <property type="match status" value="1"/>
</dbReference>
<proteinExistence type="predicted"/>
<dbReference type="InterPro" id="IPR036890">
    <property type="entry name" value="HATPase_C_sf"/>
</dbReference>
<dbReference type="SMART" id="SM00388">
    <property type="entry name" value="HisKA"/>
    <property type="match status" value="1"/>
</dbReference>
<dbReference type="Pfam" id="PF13426">
    <property type="entry name" value="PAS_9"/>
    <property type="match status" value="1"/>
</dbReference>
<sequence length="885" mass="99885">MSKKLPGDQYKEIFYNSPATMLIIDIDAPNYTMLDVNNAYLAATNTTREDLIGKPVFGVFPENPTDNISKNIERTIFSFHQAITSKKAHVMSNYRYDIPIPGTNEFEERYWTTSNTPVLDDNGEVIYFIHSPLDVTELYKLSEREKAGITALRNQEEMLHNTFMQAPVGIGIFKGPDYIVDLINPPLSEIYGKTMEEMAGKNVFDVLAHAKGMGFEALLDNVRLTGEPFKGAGMMVPLMRKGKLETVYVDFVYEPYRESDGTISGVIALATEVTDQVNAKQQIADAEERARLAVDAVGLGTYDLNLLTGEMFTTRQFANIFGFDEPVSRRKYVTVFDPDDLDQREQAHKDALKTGELFYEARVIWKDKSVHWVRVEGKVIYQGKKPVRILGTLLDITEQRIAKEEQRKLITLVDNSVDLMSILNLQGINSYINKAGKDLLGFTTDEEVRSTPIGSLHLPEDLEIVERDVLPTVMKEGSWSGQMRVKHLKTGEVFPVFNNCIRIDDPVSGDPIAVGAVMRDLRPELAAKQALAESEQLLRTITTAAPTALWMADEQGLVTYNNQTWLDWTGRSFEENLGWNWLESVHEDDRNRVKDKILSDLAEKHFYEVEFRLLHSDGKIHWCVTNGQPQYRADGTFSGYIGACVDITEQKHLQQQKDDFIGIASHELKTPVTSIKAYTQVLEKILSKKGETKEAEMISRMDGQINRLTSLIGDLLDVTKINSGKLQFNDRDFQFIPMVKELIEDLQRTTDKHLLVEEYEGDGLVFGDKERIGQVISNLITNAIKYSPNSEKIIIHTSVKEDEIKLCVTDFGIGISQDKLEKVFEQFYRVSGNMQHTFPGLGLGLYISSEIIKREGGRIWVTSAEGKGSTFCFALPLAADNVPDN</sequence>
<reference evidence="10" key="1">
    <citation type="submission" date="2017-02" db="EMBL/GenBank/DDBJ databases">
        <authorList>
            <person name="Varghese N."/>
            <person name="Submissions S."/>
        </authorList>
    </citation>
    <scope>NUCLEOTIDE SEQUENCE [LARGE SCALE GENOMIC DNA]</scope>
    <source>
        <strain evidence="10">DSM 22385</strain>
    </source>
</reference>
<dbReference type="EC" id="2.7.13.3" evidence="2"/>
<dbReference type="Proteomes" id="UP000189981">
    <property type="component" value="Unassembled WGS sequence"/>
</dbReference>
<dbReference type="CDD" id="cd00075">
    <property type="entry name" value="HATPase"/>
    <property type="match status" value="1"/>
</dbReference>
<evidence type="ECO:0000313" key="9">
    <source>
        <dbReference type="EMBL" id="SKB46661.1"/>
    </source>
</evidence>
<feature type="domain" description="PAC" evidence="8">
    <location>
        <begin position="357"/>
        <end position="408"/>
    </location>
</feature>
<dbReference type="InterPro" id="IPR003594">
    <property type="entry name" value="HATPase_dom"/>
</dbReference>
<dbReference type="CDD" id="cd00130">
    <property type="entry name" value="PAS"/>
    <property type="match status" value="2"/>
</dbReference>
<feature type="domain" description="PAS" evidence="7">
    <location>
        <begin position="534"/>
        <end position="605"/>
    </location>
</feature>
<dbReference type="FunFam" id="3.30.450.20:FF:000099">
    <property type="entry name" value="Sensory box sensor histidine kinase"/>
    <property type="match status" value="1"/>
</dbReference>
<dbReference type="GO" id="GO:0000155">
    <property type="term" value="F:phosphorelay sensor kinase activity"/>
    <property type="evidence" value="ECO:0007669"/>
    <property type="project" value="InterPro"/>
</dbReference>
<evidence type="ECO:0000256" key="3">
    <source>
        <dbReference type="ARBA" id="ARBA00022553"/>
    </source>
</evidence>
<dbReference type="PANTHER" id="PTHR43304">
    <property type="entry name" value="PHYTOCHROME-LIKE PROTEIN CPH1"/>
    <property type="match status" value="1"/>
</dbReference>
<dbReference type="InterPro" id="IPR005467">
    <property type="entry name" value="His_kinase_dom"/>
</dbReference>
<keyword evidence="10" id="KW-1185">Reference proteome</keyword>
<dbReference type="InterPro" id="IPR003661">
    <property type="entry name" value="HisK_dim/P_dom"/>
</dbReference>
<dbReference type="InterPro" id="IPR000700">
    <property type="entry name" value="PAS-assoc_C"/>
</dbReference>
<dbReference type="STRING" id="572036.SAMN05661099_1572"/>
<dbReference type="InterPro" id="IPR035965">
    <property type="entry name" value="PAS-like_dom_sf"/>
</dbReference>
<dbReference type="AlphaFoldDB" id="A0A1T5BH89"/>
<dbReference type="InterPro" id="IPR004358">
    <property type="entry name" value="Sig_transdc_His_kin-like_C"/>
</dbReference>
<evidence type="ECO:0000256" key="5">
    <source>
        <dbReference type="ARBA" id="ARBA00022777"/>
    </source>
</evidence>
<dbReference type="InterPro" id="IPR001610">
    <property type="entry name" value="PAC"/>
</dbReference>
<dbReference type="SUPFAM" id="SSF47384">
    <property type="entry name" value="Homodimeric domain of signal transducing histidine kinase"/>
    <property type="match status" value="1"/>
</dbReference>
<protein>
    <recommendedName>
        <fullName evidence="2">histidine kinase</fullName>
        <ecNumber evidence="2">2.7.13.3</ecNumber>
    </recommendedName>
</protein>
<dbReference type="PROSITE" id="PS50109">
    <property type="entry name" value="HIS_KIN"/>
    <property type="match status" value="1"/>
</dbReference>
<dbReference type="Pfam" id="PF02518">
    <property type="entry name" value="HATPase_c"/>
    <property type="match status" value="1"/>
</dbReference>
<dbReference type="InterPro" id="IPR052162">
    <property type="entry name" value="Sensor_kinase/Photoreceptor"/>
</dbReference>
<dbReference type="CDD" id="cd00082">
    <property type="entry name" value="HisKA"/>
    <property type="match status" value="1"/>
</dbReference>
<dbReference type="Gene3D" id="1.10.287.130">
    <property type="match status" value="1"/>
</dbReference>
<dbReference type="SMART" id="SM00091">
    <property type="entry name" value="PAS"/>
    <property type="match status" value="5"/>
</dbReference>
<dbReference type="RefSeq" id="WP_079702033.1">
    <property type="nucleotide sequence ID" value="NZ_FUYR01000001.1"/>
</dbReference>
<dbReference type="PRINTS" id="PR00344">
    <property type="entry name" value="BCTRLSENSOR"/>
</dbReference>
<evidence type="ECO:0000259" key="6">
    <source>
        <dbReference type="PROSITE" id="PS50109"/>
    </source>
</evidence>
<dbReference type="Pfam" id="PF08447">
    <property type="entry name" value="PAS_3"/>
    <property type="match status" value="2"/>
</dbReference>
<dbReference type="NCBIfam" id="TIGR00229">
    <property type="entry name" value="sensory_box"/>
    <property type="match status" value="4"/>
</dbReference>
<dbReference type="PROSITE" id="PS50113">
    <property type="entry name" value="PAC"/>
    <property type="match status" value="2"/>
</dbReference>
<evidence type="ECO:0000256" key="2">
    <source>
        <dbReference type="ARBA" id="ARBA00012438"/>
    </source>
</evidence>
<keyword evidence="5" id="KW-0418">Kinase</keyword>
<dbReference type="OrthoDB" id="9813151at2"/>
<evidence type="ECO:0000313" key="10">
    <source>
        <dbReference type="Proteomes" id="UP000189981"/>
    </source>
</evidence>
<evidence type="ECO:0000256" key="4">
    <source>
        <dbReference type="ARBA" id="ARBA00022679"/>
    </source>
</evidence>
<evidence type="ECO:0000256" key="1">
    <source>
        <dbReference type="ARBA" id="ARBA00000085"/>
    </source>
</evidence>
<dbReference type="PROSITE" id="PS50112">
    <property type="entry name" value="PAS"/>
    <property type="match status" value="2"/>
</dbReference>
<dbReference type="Pfam" id="PF08448">
    <property type="entry name" value="PAS_4"/>
    <property type="match status" value="2"/>
</dbReference>
<dbReference type="FunFam" id="3.30.565.10:FF:000006">
    <property type="entry name" value="Sensor histidine kinase WalK"/>
    <property type="match status" value="1"/>
</dbReference>
<gene>
    <name evidence="9" type="ORF">SAMN05661099_1572</name>
</gene>
<accession>A0A1T5BH89</accession>
<dbReference type="Gene3D" id="2.10.70.100">
    <property type="match status" value="1"/>
</dbReference>
<comment type="catalytic activity">
    <reaction evidence="1">
        <text>ATP + protein L-histidine = ADP + protein N-phospho-L-histidine.</text>
        <dbReference type="EC" id="2.7.13.3"/>
    </reaction>
</comment>